<reference evidence="3" key="2">
    <citation type="submission" date="2020-09" db="EMBL/GenBank/DDBJ databases">
        <authorList>
            <person name="Sun Q."/>
            <person name="Zhou Y."/>
        </authorList>
    </citation>
    <scope>NUCLEOTIDE SEQUENCE</scope>
    <source>
        <strain evidence="3">CGMCC 1.16548</strain>
    </source>
</reference>
<dbReference type="AlphaFoldDB" id="A0A8J3DZJ2"/>
<keyword evidence="2" id="KW-0732">Signal</keyword>
<feature type="compositionally biased region" description="Acidic residues" evidence="1">
    <location>
        <begin position="40"/>
        <end position="60"/>
    </location>
</feature>
<feature type="region of interest" description="Disordered" evidence="1">
    <location>
        <begin position="21"/>
        <end position="72"/>
    </location>
</feature>
<dbReference type="PROSITE" id="PS51257">
    <property type="entry name" value="PROKAR_LIPOPROTEIN"/>
    <property type="match status" value="1"/>
</dbReference>
<organism evidence="3 4">
    <name type="scientific">Pseudolysinimonas yzui</name>
    <dbReference type="NCBI Taxonomy" id="2708254"/>
    <lineage>
        <taxon>Bacteria</taxon>
        <taxon>Bacillati</taxon>
        <taxon>Actinomycetota</taxon>
        <taxon>Actinomycetes</taxon>
        <taxon>Micrococcales</taxon>
        <taxon>Microbacteriaceae</taxon>
        <taxon>Pseudolysinimonas</taxon>
    </lineage>
</organism>
<evidence type="ECO:0000256" key="1">
    <source>
        <dbReference type="SAM" id="MobiDB-lite"/>
    </source>
</evidence>
<evidence type="ECO:0000313" key="3">
    <source>
        <dbReference type="EMBL" id="GHF03863.1"/>
    </source>
</evidence>
<evidence type="ECO:0008006" key="5">
    <source>
        <dbReference type="Google" id="ProtNLM"/>
    </source>
</evidence>
<evidence type="ECO:0000256" key="2">
    <source>
        <dbReference type="SAM" id="SignalP"/>
    </source>
</evidence>
<keyword evidence="4" id="KW-1185">Reference proteome</keyword>
<dbReference type="EMBL" id="BNAI01000001">
    <property type="protein sequence ID" value="GHF03863.1"/>
    <property type="molecule type" value="Genomic_DNA"/>
</dbReference>
<evidence type="ECO:0000313" key="4">
    <source>
        <dbReference type="Proteomes" id="UP000617531"/>
    </source>
</evidence>
<gene>
    <name evidence="3" type="ORF">GCM10011600_00180</name>
</gene>
<name>A0A8J3DZJ2_9MICO</name>
<sequence>MLRIIPVAVLTLLLAACGGGTPDPEADESASPTPTIVATDDAETDPAEAADDTEDADPAPEPEPGLSAADRENVRDAITSGNTAAIEGYLSDPVRVIIMSSECCWDISRADAVDQLSYVTGAPGPWNFALPAATVDPWRTNMYYGYLFTGDDITGRAADGTIVSFGIEGGQITKILMGFEEGFSY</sequence>
<dbReference type="Proteomes" id="UP000617531">
    <property type="component" value="Unassembled WGS sequence"/>
</dbReference>
<comment type="caution">
    <text evidence="3">The sequence shown here is derived from an EMBL/GenBank/DDBJ whole genome shotgun (WGS) entry which is preliminary data.</text>
</comment>
<accession>A0A8J3DZJ2</accession>
<proteinExistence type="predicted"/>
<protein>
    <recommendedName>
        <fullName evidence="5">Lipoprotein</fullName>
    </recommendedName>
</protein>
<dbReference type="RefSeq" id="WP_191281366.1">
    <property type="nucleotide sequence ID" value="NZ_BNAI01000001.1"/>
</dbReference>
<feature type="chain" id="PRO_5039456633" description="Lipoprotein" evidence="2">
    <location>
        <begin position="19"/>
        <end position="185"/>
    </location>
</feature>
<feature type="signal peptide" evidence="2">
    <location>
        <begin position="1"/>
        <end position="18"/>
    </location>
</feature>
<reference evidence="3" key="1">
    <citation type="journal article" date="2014" name="Int. J. Syst. Evol. Microbiol.">
        <title>Complete genome sequence of Corynebacterium casei LMG S-19264T (=DSM 44701T), isolated from a smear-ripened cheese.</title>
        <authorList>
            <consortium name="US DOE Joint Genome Institute (JGI-PGF)"/>
            <person name="Walter F."/>
            <person name="Albersmeier A."/>
            <person name="Kalinowski J."/>
            <person name="Ruckert C."/>
        </authorList>
    </citation>
    <scope>NUCLEOTIDE SEQUENCE</scope>
    <source>
        <strain evidence="3">CGMCC 1.16548</strain>
    </source>
</reference>